<evidence type="ECO:0000256" key="1">
    <source>
        <dbReference type="SAM" id="Coils"/>
    </source>
</evidence>
<gene>
    <name evidence="3" type="ORF">HMPREF1541_10912</name>
</gene>
<sequence length="259" mass="29143">MRQAQYPACSSLLQLLQTEIRIAVNMYNVADAAYDAPAIPQDEFLDIFGHASIDTSVSIFGSYSRTSINAFDGYENAVNISYTGEEPTNVTHGMSFPTDENPSLRSIEGRMQTTLPAGAEAWNNKSRAQEAHSCIAPSTARRVRPSGALKTKDNPNDKRHVHALSEQRYRENINARIWELHEALARSKGFVCSRPLHGEIVLGKMSKNDILWNAIRYINETEVNMRHMECERVCLEKRIQQLELTLQQRGLDAVGLHQS</sequence>
<dbReference type="VEuPathDB" id="FungiDB:HMPREF1541_10912"/>
<organism evidence="3 4">
    <name type="scientific">Cyphellophora europaea (strain CBS 101466)</name>
    <name type="common">Phialophora europaea</name>
    <dbReference type="NCBI Taxonomy" id="1220924"/>
    <lineage>
        <taxon>Eukaryota</taxon>
        <taxon>Fungi</taxon>
        <taxon>Dikarya</taxon>
        <taxon>Ascomycota</taxon>
        <taxon>Pezizomycotina</taxon>
        <taxon>Eurotiomycetes</taxon>
        <taxon>Chaetothyriomycetidae</taxon>
        <taxon>Chaetothyriales</taxon>
        <taxon>Cyphellophoraceae</taxon>
        <taxon>Cyphellophora</taxon>
    </lineage>
</organism>
<keyword evidence="4" id="KW-1185">Reference proteome</keyword>
<dbReference type="EMBL" id="KB822716">
    <property type="protein sequence ID" value="ETN44047.1"/>
    <property type="molecule type" value="Genomic_DNA"/>
</dbReference>
<protein>
    <recommendedName>
        <fullName evidence="2">BHLH domain-containing protein</fullName>
    </recommendedName>
</protein>
<dbReference type="STRING" id="1220924.W2S5S8"/>
<dbReference type="InterPro" id="IPR036638">
    <property type="entry name" value="HLH_DNA-bd_sf"/>
</dbReference>
<dbReference type="OrthoDB" id="2133190at2759"/>
<dbReference type="Pfam" id="PF00010">
    <property type="entry name" value="HLH"/>
    <property type="match status" value="1"/>
</dbReference>
<name>W2S5S8_CYPE1</name>
<reference evidence="3 4" key="1">
    <citation type="submission" date="2013-03" db="EMBL/GenBank/DDBJ databases">
        <title>The Genome Sequence of Phialophora europaea CBS 101466.</title>
        <authorList>
            <consortium name="The Broad Institute Genomics Platform"/>
            <person name="Cuomo C."/>
            <person name="de Hoog S."/>
            <person name="Gorbushina A."/>
            <person name="Walker B."/>
            <person name="Young S.K."/>
            <person name="Zeng Q."/>
            <person name="Gargeya S."/>
            <person name="Fitzgerald M."/>
            <person name="Haas B."/>
            <person name="Abouelleil A."/>
            <person name="Allen A.W."/>
            <person name="Alvarado L."/>
            <person name="Arachchi H.M."/>
            <person name="Berlin A.M."/>
            <person name="Chapman S.B."/>
            <person name="Gainer-Dewar J."/>
            <person name="Goldberg J."/>
            <person name="Griggs A."/>
            <person name="Gujja S."/>
            <person name="Hansen M."/>
            <person name="Howarth C."/>
            <person name="Imamovic A."/>
            <person name="Ireland A."/>
            <person name="Larimer J."/>
            <person name="McCowan C."/>
            <person name="Murphy C."/>
            <person name="Pearson M."/>
            <person name="Poon T.W."/>
            <person name="Priest M."/>
            <person name="Roberts A."/>
            <person name="Saif S."/>
            <person name="Shea T."/>
            <person name="Sisk P."/>
            <person name="Sykes S."/>
            <person name="Wortman J."/>
            <person name="Nusbaum C."/>
            <person name="Birren B."/>
        </authorList>
    </citation>
    <scope>NUCLEOTIDE SEQUENCE [LARGE SCALE GENOMIC DNA]</scope>
    <source>
        <strain evidence="3 4">CBS 101466</strain>
    </source>
</reference>
<dbReference type="GO" id="GO:0046983">
    <property type="term" value="F:protein dimerization activity"/>
    <property type="evidence" value="ECO:0007669"/>
    <property type="project" value="InterPro"/>
</dbReference>
<keyword evidence="1" id="KW-0175">Coiled coil</keyword>
<dbReference type="InterPro" id="IPR011598">
    <property type="entry name" value="bHLH_dom"/>
</dbReference>
<feature type="domain" description="BHLH" evidence="2">
    <location>
        <begin position="157"/>
        <end position="221"/>
    </location>
</feature>
<evidence type="ECO:0000259" key="2">
    <source>
        <dbReference type="PROSITE" id="PS50888"/>
    </source>
</evidence>
<dbReference type="SUPFAM" id="SSF47459">
    <property type="entry name" value="HLH, helix-loop-helix DNA-binding domain"/>
    <property type="match status" value="1"/>
</dbReference>
<dbReference type="Proteomes" id="UP000030752">
    <property type="component" value="Unassembled WGS sequence"/>
</dbReference>
<feature type="coiled-coil region" evidence="1">
    <location>
        <begin position="218"/>
        <end position="245"/>
    </location>
</feature>
<dbReference type="InParanoid" id="W2S5S8"/>
<dbReference type="RefSeq" id="XP_008713803.1">
    <property type="nucleotide sequence ID" value="XM_008715581.1"/>
</dbReference>
<evidence type="ECO:0000313" key="4">
    <source>
        <dbReference type="Proteomes" id="UP000030752"/>
    </source>
</evidence>
<dbReference type="AlphaFoldDB" id="W2S5S8"/>
<proteinExistence type="predicted"/>
<dbReference type="PROSITE" id="PS50888">
    <property type="entry name" value="BHLH"/>
    <property type="match status" value="1"/>
</dbReference>
<dbReference type="GeneID" id="19978251"/>
<accession>W2S5S8</accession>
<dbReference type="Gene3D" id="4.10.280.10">
    <property type="entry name" value="Helix-loop-helix DNA-binding domain"/>
    <property type="match status" value="1"/>
</dbReference>
<evidence type="ECO:0000313" key="3">
    <source>
        <dbReference type="EMBL" id="ETN44047.1"/>
    </source>
</evidence>
<dbReference type="HOGENOM" id="CLU_1073700_0_0_1"/>